<gene>
    <name evidence="2" type="ORF">CEV33_0194</name>
</gene>
<keyword evidence="3" id="KW-1185">Reference proteome</keyword>
<dbReference type="EMBL" id="NNRL01000154">
    <property type="protein sequence ID" value="OYR15681.1"/>
    <property type="molecule type" value="Genomic_DNA"/>
</dbReference>
<dbReference type="NCBIfam" id="TIGR02246">
    <property type="entry name" value="SgcJ/EcaC family oxidoreductase"/>
    <property type="match status" value="1"/>
</dbReference>
<dbReference type="InterPro" id="IPR013543">
    <property type="entry name" value="Ca/CaM-dep_prot_kinase-assoc"/>
</dbReference>
<evidence type="ECO:0000259" key="1">
    <source>
        <dbReference type="Pfam" id="PF08332"/>
    </source>
</evidence>
<dbReference type="InterPro" id="IPR011944">
    <property type="entry name" value="Steroid_delta5-4_isomerase"/>
</dbReference>
<dbReference type="InterPro" id="IPR032710">
    <property type="entry name" value="NTF2-like_dom_sf"/>
</dbReference>
<protein>
    <recommendedName>
        <fullName evidence="1">Calcium/calmodulin-dependent protein kinase II association-domain domain-containing protein</fullName>
    </recommendedName>
</protein>
<dbReference type="RefSeq" id="WP_208620167.1">
    <property type="nucleotide sequence ID" value="NZ_JBHEER010000002.1"/>
</dbReference>
<evidence type="ECO:0000313" key="3">
    <source>
        <dbReference type="Proteomes" id="UP000216478"/>
    </source>
</evidence>
<dbReference type="Proteomes" id="UP000216478">
    <property type="component" value="Unassembled WGS sequence"/>
</dbReference>
<dbReference type="Gene3D" id="3.10.450.50">
    <property type="match status" value="1"/>
</dbReference>
<dbReference type="SUPFAM" id="SSF54427">
    <property type="entry name" value="NTF2-like"/>
    <property type="match status" value="1"/>
</dbReference>
<dbReference type="GO" id="GO:0004683">
    <property type="term" value="F:calcium/calmodulin-dependent protein kinase activity"/>
    <property type="evidence" value="ECO:0007669"/>
    <property type="project" value="InterPro"/>
</dbReference>
<dbReference type="InterPro" id="IPR016887">
    <property type="entry name" value="UCP028470_steroid_isom-rel"/>
</dbReference>
<name>A0A256FMK1_9HYPH</name>
<organism evidence="2 3">
    <name type="scientific">Brucella grignonensis</name>
    <dbReference type="NCBI Taxonomy" id="94627"/>
    <lineage>
        <taxon>Bacteria</taxon>
        <taxon>Pseudomonadati</taxon>
        <taxon>Pseudomonadota</taxon>
        <taxon>Alphaproteobacteria</taxon>
        <taxon>Hyphomicrobiales</taxon>
        <taxon>Brucellaceae</taxon>
        <taxon>Brucella/Ochrobactrum group</taxon>
        <taxon>Brucella</taxon>
    </lineage>
</organism>
<comment type="caution">
    <text evidence="2">The sequence shown here is derived from an EMBL/GenBank/DDBJ whole genome shotgun (WGS) entry which is preliminary data.</text>
</comment>
<dbReference type="AlphaFoldDB" id="A0A256FMK1"/>
<evidence type="ECO:0000313" key="2">
    <source>
        <dbReference type="EMBL" id="OYR15681.1"/>
    </source>
</evidence>
<dbReference type="PIRSF" id="PIRSF028470">
    <property type="entry name" value="UCP028470"/>
    <property type="match status" value="1"/>
</dbReference>
<dbReference type="GO" id="GO:0005516">
    <property type="term" value="F:calmodulin binding"/>
    <property type="evidence" value="ECO:0007669"/>
    <property type="project" value="InterPro"/>
</dbReference>
<dbReference type="Pfam" id="PF08332">
    <property type="entry name" value="CaMKII_AD"/>
    <property type="match status" value="1"/>
</dbReference>
<reference evidence="2 3" key="1">
    <citation type="submission" date="2017-07" db="EMBL/GenBank/DDBJ databases">
        <title>Phylogenetic study on the rhizospheric bacterium Ochrobactrum sp. A44.</title>
        <authorList>
            <person name="Krzyzanowska D.M."/>
            <person name="Ossowicki A."/>
            <person name="Rajewska M."/>
            <person name="Maciag T."/>
            <person name="Kaczynski Z."/>
            <person name="Czerwicka M."/>
            <person name="Jafra S."/>
        </authorList>
    </citation>
    <scope>NUCLEOTIDE SEQUENCE [LARGE SCALE GENOMIC DNA]</scope>
    <source>
        <strain evidence="2 3">OgA9a</strain>
    </source>
</reference>
<proteinExistence type="predicted"/>
<accession>A0A256FMK1</accession>
<sequence>MQCKAINKAQVAALFDRWNASLKTGDPRRVAHNYTHDAVLLPTLSSKVRLTDEERIDYFKSFLKKGPVGRIDSRKIRIGCNDAIDTGNYTFSFKDGTKAAARFTFTYAWNGRAWLITSHHSSALPATQ</sequence>
<feature type="domain" description="Calcium/calmodulin-dependent protein kinase II association-domain" evidence="1">
    <location>
        <begin position="8"/>
        <end position="125"/>
    </location>
</feature>